<keyword evidence="4 10" id="KW-0812">Transmembrane</keyword>
<evidence type="ECO:0000256" key="3">
    <source>
        <dbReference type="ARBA" id="ARBA00022606"/>
    </source>
</evidence>
<feature type="transmembrane region" description="Helical" evidence="10">
    <location>
        <begin position="151"/>
        <end position="171"/>
    </location>
</feature>
<feature type="transmembrane region" description="Helical" evidence="10">
    <location>
        <begin position="119"/>
        <end position="139"/>
    </location>
</feature>
<evidence type="ECO:0000256" key="4">
    <source>
        <dbReference type="ARBA" id="ARBA00022692"/>
    </source>
</evidence>
<feature type="transmembrane region" description="Helical" evidence="10">
    <location>
        <begin position="6"/>
        <end position="23"/>
    </location>
</feature>
<dbReference type="GO" id="GO:0005549">
    <property type="term" value="F:odorant binding"/>
    <property type="evidence" value="ECO:0007669"/>
    <property type="project" value="InterPro"/>
</dbReference>
<keyword evidence="3" id="KW-0716">Sensory transduction</keyword>
<dbReference type="GO" id="GO:0004984">
    <property type="term" value="F:olfactory receptor activity"/>
    <property type="evidence" value="ECO:0007669"/>
    <property type="project" value="InterPro"/>
</dbReference>
<dbReference type="OMA" id="ANIFHYH"/>
<dbReference type="OrthoDB" id="6597368at2759"/>
<dbReference type="InParanoid" id="E2A9U4"/>
<dbReference type="GO" id="GO:0007165">
    <property type="term" value="P:signal transduction"/>
    <property type="evidence" value="ECO:0007669"/>
    <property type="project" value="UniProtKB-KW"/>
</dbReference>
<dbReference type="AlphaFoldDB" id="E2A9U4"/>
<dbReference type="InterPro" id="IPR004117">
    <property type="entry name" value="7tm6_olfct_rcpt"/>
</dbReference>
<sequence length="231" mass="26456">LCYTILIVTTSICFTLTSLLTEFRKRNLTYRAWLPYNYNSSTIVFCLTYAHQLISLIAGSLVNVACDSLICGLLVHICCQIEILEYRLSKISNGYNNLHDCICHHDGIFKYALRLNKKFKMTIAMQFIVSTMVVCSNLYQMTKSSTVDASYLPLLLYMSCMLTQIFIYCWYGNEVKLKSIQVVDNIFGINWLTLDKNFKQSLLIIINRASIPIEFTSAYILSMNLDSFVGV</sequence>
<organism evidence="12">
    <name type="scientific">Camponotus floridanus</name>
    <name type="common">Florida carpenter ant</name>
    <dbReference type="NCBI Taxonomy" id="104421"/>
    <lineage>
        <taxon>Eukaryota</taxon>
        <taxon>Metazoa</taxon>
        <taxon>Ecdysozoa</taxon>
        <taxon>Arthropoda</taxon>
        <taxon>Hexapoda</taxon>
        <taxon>Insecta</taxon>
        <taxon>Pterygota</taxon>
        <taxon>Neoptera</taxon>
        <taxon>Endopterygota</taxon>
        <taxon>Hymenoptera</taxon>
        <taxon>Apocrita</taxon>
        <taxon>Aculeata</taxon>
        <taxon>Formicoidea</taxon>
        <taxon>Formicidae</taxon>
        <taxon>Formicinae</taxon>
        <taxon>Camponotus</taxon>
    </lineage>
</organism>
<dbReference type="Pfam" id="PF02949">
    <property type="entry name" value="7tm_6"/>
    <property type="match status" value="1"/>
</dbReference>
<keyword evidence="7 10" id="KW-0472">Membrane</keyword>
<dbReference type="GO" id="GO:0005886">
    <property type="term" value="C:plasma membrane"/>
    <property type="evidence" value="ECO:0007669"/>
    <property type="project" value="UniProtKB-SubCell"/>
</dbReference>
<reference evidence="11 12" key="1">
    <citation type="journal article" date="2010" name="Science">
        <title>Genomic comparison of the ants Camponotus floridanus and Harpegnathos saltator.</title>
        <authorList>
            <person name="Bonasio R."/>
            <person name="Zhang G."/>
            <person name="Ye C."/>
            <person name="Mutti N.S."/>
            <person name="Fang X."/>
            <person name="Qin N."/>
            <person name="Donahue G."/>
            <person name="Yang P."/>
            <person name="Li Q."/>
            <person name="Li C."/>
            <person name="Zhang P."/>
            <person name="Huang Z."/>
            <person name="Berger S.L."/>
            <person name="Reinberg D."/>
            <person name="Wang J."/>
            <person name="Liebig J."/>
        </authorList>
    </citation>
    <scope>NUCLEOTIDE SEQUENCE [LARGE SCALE GENOMIC DNA]</scope>
    <source>
        <strain evidence="12">C129</strain>
    </source>
</reference>
<protein>
    <submittedName>
        <fullName evidence="11">Odorant receptor Or1</fullName>
    </submittedName>
</protein>
<evidence type="ECO:0000256" key="10">
    <source>
        <dbReference type="SAM" id="Phobius"/>
    </source>
</evidence>
<evidence type="ECO:0000313" key="12">
    <source>
        <dbReference type="Proteomes" id="UP000000311"/>
    </source>
</evidence>
<evidence type="ECO:0000256" key="6">
    <source>
        <dbReference type="ARBA" id="ARBA00022989"/>
    </source>
</evidence>
<feature type="non-terminal residue" evidence="11">
    <location>
        <position position="1"/>
    </location>
</feature>
<dbReference type="FunCoup" id="E2A9U4">
    <property type="interactions" value="52"/>
</dbReference>
<name>E2A9U4_CAMFO</name>
<keyword evidence="9" id="KW-0807">Transducer</keyword>
<evidence type="ECO:0000256" key="1">
    <source>
        <dbReference type="ARBA" id="ARBA00004651"/>
    </source>
</evidence>
<proteinExistence type="predicted"/>
<evidence type="ECO:0000313" key="11">
    <source>
        <dbReference type="EMBL" id="EFN69809.1"/>
    </source>
</evidence>
<dbReference type="PANTHER" id="PTHR21137:SF3">
    <property type="entry name" value="ODORANT RECEPTOR 30A-RELATED"/>
    <property type="match status" value="1"/>
</dbReference>
<gene>
    <name evidence="11" type="ORF">EAG_06675</name>
</gene>
<dbReference type="PANTHER" id="PTHR21137">
    <property type="entry name" value="ODORANT RECEPTOR"/>
    <property type="match status" value="1"/>
</dbReference>
<accession>E2A9U4</accession>
<evidence type="ECO:0000256" key="8">
    <source>
        <dbReference type="ARBA" id="ARBA00023170"/>
    </source>
</evidence>
<keyword evidence="8 11" id="KW-0675">Receptor</keyword>
<keyword evidence="6 10" id="KW-1133">Transmembrane helix</keyword>
<feature type="non-terminal residue" evidence="11">
    <location>
        <position position="231"/>
    </location>
</feature>
<evidence type="ECO:0000256" key="5">
    <source>
        <dbReference type="ARBA" id="ARBA00022725"/>
    </source>
</evidence>
<dbReference type="EMBL" id="GL437928">
    <property type="protein sequence ID" value="EFN69809.1"/>
    <property type="molecule type" value="Genomic_DNA"/>
</dbReference>
<evidence type="ECO:0000256" key="7">
    <source>
        <dbReference type="ARBA" id="ARBA00023136"/>
    </source>
</evidence>
<dbReference type="Proteomes" id="UP000000311">
    <property type="component" value="Unassembled WGS sequence"/>
</dbReference>
<keyword evidence="5" id="KW-0552">Olfaction</keyword>
<evidence type="ECO:0000256" key="2">
    <source>
        <dbReference type="ARBA" id="ARBA00022475"/>
    </source>
</evidence>
<evidence type="ECO:0000256" key="9">
    <source>
        <dbReference type="ARBA" id="ARBA00023224"/>
    </source>
</evidence>
<keyword evidence="2" id="KW-1003">Cell membrane</keyword>
<comment type="subcellular location">
    <subcellularLocation>
        <location evidence="1">Cell membrane</location>
        <topology evidence="1">Multi-pass membrane protein</topology>
    </subcellularLocation>
</comment>
<keyword evidence="12" id="KW-1185">Reference proteome</keyword>